<evidence type="ECO:0000256" key="3">
    <source>
        <dbReference type="ARBA" id="ARBA00022840"/>
    </source>
</evidence>
<proteinExistence type="inferred from homology"/>
<dbReference type="InterPro" id="IPR001752">
    <property type="entry name" value="Kinesin_motor_dom"/>
</dbReference>
<dbReference type="GO" id="GO:0005634">
    <property type="term" value="C:nucleus"/>
    <property type="evidence" value="ECO:0007669"/>
    <property type="project" value="TreeGrafter"/>
</dbReference>
<evidence type="ECO:0000256" key="2">
    <source>
        <dbReference type="ARBA" id="ARBA00022741"/>
    </source>
</evidence>
<accession>A0A7C8IXM5</accession>
<dbReference type="GO" id="GO:0007018">
    <property type="term" value="P:microtubule-based movement"/>
    <property type="evidence" value="ECO:0007669"/>
    <property type="project" value="InterPro"/>
</dbReference>
<dbReference type="GO" id="GO:0005874">
    <property type="term" value="C:microtubule"/>
    <property type="evidence" value="ECO:0007669"/>
    <property type="project" value="UniProtKB-KW"/>
</dbReference>
<dbReference type="GO" id="GO:0003777">
    <property type="term" value="F:microtubule motor activity"/>
    <property type="evidence" value="ECO:0007669"/>
    <property type="project" value="InterPro"/>
</dbReference>
<protein>
    <recommendedName>
        <fullName evidence="6">Kinesin-like protein</fullName>
    </recommendedName>
</protein>
<feature type="binding site" evidence="5">
    <location>
        <begin position="181"/>
        <end position="188"/>
    </location>
    <ligand>
        <name>ATP</name>
        <dbReference type="ChEBI" id="CHEBI:30616"/>
    </ligand>
</feature>
<keyword evidence="1 6" id="KW-0493">Microtubule</keyword>
<name>A0A7C8IXM5_ORBOL</name>
<dbReference type="InterPro" id="IPR027640">
    <property type="entry name" value="Kinesin-like_fam"/>
</dbReference>
<dbReference type="SUPFAM" id="SSF52540">
    <property type="entry name" value="P-loop containing nucleoside triphosphate hydrolases"/>
    <property type="match status" value="1"/>
</dbReference>
<evidence type="ECO:0000313" key="11">
    <source>
        <dbReference type="Proteomes" id="UP000475325"/>
    </source>
</evidence>
<evidence type="ECO:0000256" key="7">
    <source>
        <dbReference type="SAM" id="Coils"/>
    </source>
</evidence>
<dbReference type="PRINTS" id="PR00380">
    <property type="entry name" value="KINESINHEAVY"/>
</dbReference>
<dbReference type="GO" id="GO:0005871">
    <property type="term" value="C:kinesin complex"/>
    <property type="evidence" value="ECO:0007669"/>
    <property type="project" value="TreeGrafter"/>
</dbReference>
<dbReference type="Proteomes" id="UP000475325">
    <property type="component" value="Unassembled WGS sequence"/>
</dbReference>
<keyword evidence="3 5" id="KW-0067">ATP-binding</keyword>
<dbReference type="InterPro" id="IPR019821">
    <property type="entry name" value="Kinesin_motor_CS"/>
</dbReference>
<gene>
    <name evidence="10" type="ORF">TWF102_002177</name>
</gene>
<dbReference type="Pfam" id="PF00225">
    <property type="entry name" value="Kinesin"/>
    <property type="match status" value="1"/>
</dbReference>
<dbReference type="PROSITE" id="PS00411">
    <property type="entry name" value="KINESIN_MOTOR_1"/>
    <property type="match status" value="1"/>
</dbReference>
<evidence type="ECO:0000256" key="8">
    <source>
        <dbReference type="SAM" id="MobiDB-lite"/>
    </source>
</evidence>
<evidence type="ECO:0000256" key="1">
    <source>
        <dbReference type="ARBA" id="ARBA00022701"/>
    </source>
</evidence>
<evidence type="ECO:0000256" key="5">
    <source>
        <dbReference type="PROSITE-ProRule" id="PRU00283"/>
    </source>
</evidence>
<dbReference type="InterPro" id="IPR027417">
    <property type="entry name" value="P-loop_NTPase"/>
</dbReference>
<evidence type="ECO:0000256" key="6">
    <source>
        <dbReference type="RuleBase" id="RU000394"/>
    </source>
</evidence>
<keyword evidence="4 5" id="KW-0505">Motor protein</keyword>
<dbReference type="InterPro" id="IPR036961">
    <property type="entry name" value="Kinesin_motor_dom_sf"/>
</dbReference>
<keyword evidence="2 5" id="KW-0547">Nucleotide-binding</keyword>
<dbReference type="PANTHER" id="PTHR24115:SF1008">
    <property type="entry name" value="KINESIN-LIKE PROTEIN SUBITO"/>
    <property type="match status" value="1"/>
</dbReference>
<dbReference type="GO" id="GO:0008017">
    <property type="term" value="F:microtubule binding"/>
    <property type="evidence" value="ECO:0007669"/>
    <property type="project" value="InterPro"/>
</dbReference>
<dbReference type="SMART" id="SM00129">
    <property type="entry name" value="KISc"/>
    <property type="match status" value="1"/>
</dbReference>
<dbReference type="AlphaFoldDB" id="A0A7C8IXM5"/>
<dbReference type="PROSITE" id="PS50067">
    <property type="entry name" value="KINESIN_MOTOR_2"/>
    <property type="match status" value="1"/>
</dbReference>
<dbReference type="EMBL" id="WIQW01000138">
    <property type="protein sequence ID" value="KAF3080484.1"/>
    <property type="molecule type" value="Genomic_DNA"/>
</dbReference>
<feature type="compositionally biased region" description="Basic and acidic residues" evidence="8">
    <location>
        <begin position="679"/>
        <end position="690"/>
    </location>
</feature>
<comment type="caution">
    <text evidence="10">The sequence shown here is derived from an EMBL/GenBank/DDBJ whole genome shotgun (WGS) entry which is preliminary data.</text>
</comment>
<evidence type="ECO:0000259" key="9">
    <source>
        <dbReference type="PROSITE" id="PS50067"/>
    </source>
</evidence>
<comment type="similarity">
    <text evidence="5 6">Belongs to the TRAFAC class myosin-kinesin ATPase superfamily. Kinesin family.</text>
</comment>
<organism evidence="10 11">
    <name type="scientific">Orbilia oligospora</name>
    <name type="common">Nematode-trapping fungus</name>
    <name type="synonym">Arthrobotrys oligospora</name>
    <dbReference type="NCBI Taxonomy" id="2813651"/>
    <lineage>
        <taxon>Eukaryota</taxon>
        <taxon>Fungi</taxon>
        <taxon>Dikarya</taxon>
        <taxon>Ascomycota</taxon>
        <taxon>Pezizomycotina</taxon>
        <taxon>Orbiliomycetes</taxon>
        <taxon>Orbiliales</taxon>
        <taxon>Orbiliaceae</taxon>
        <taxon>Orbilia</taxon>
    </lineage>
</organism>
<sequence>MNLFIIIIRIIIHNNGIGIGVVDLCPTPPLPLSLLSLLAIDTLPSIGTQVLTLHALSTTTSSIDHQDRTRTMESQPHASFQVYLRLRPPYQQSPRKSNGENFLTVLPPVPTASDENIECMTSTQVTIHPPSNHRSQKIETFSFTEVFDETCGQNDVFGRVVAPILEGVLQDGRDGVLATLGVTGSGKTHTILGNRQARGMTQMSLDVLFRSLSDRISRLSESQIEQCNDADAEIMDADAFMTKVTSVIEPHQIPKPNTFPTKPSVDPYIVQCPGPPSTKYAILMSIYEVYNDKIFDLLAPSNAARRKALLFKSTRSSSDRKVVTGLRKVMVTNLYDALQVMGVGQYQRSHGETGSNDKSSRSHCFISLELKKLEKNKLDGSTKIKESTFTIVDLAGSERARNAKTAGDRLAEGGHINKSLMFLGQCLELSTAQSLGHTPKVPYRQSKLTELLFTNSYNPAAEPQIAAIVVTADPAGDFNATSQILKYSALAKSSVNLRPPTVMSGRSASGSSLFSHFSVVSGYTEERPDSSLSALSVASSHRAMLSQDMMNMIVLLQRQLKEADEKIKAAEKRAEEADARCLEIEMQVREEVTSDMELRMSMMEKRMLLKLQDQAEKEEMHVDHKLDILKRTLMETNDENDRARDMEIEEYVRELEAENNSLRNEVQALKRKRANGESPLKERSLNRLKF</sequence>
<keyword evidence="7" id="KW-0175">Coiled coil</keyword>
<evidence type="ECO:0000256" key="4">
    <source>
        <dbReference type="ARBA" id="ARBA00023175"/>
    </source>
</evidence>
<dbReference type="GO" id="GO:0016887">
    <property type="term" value="F:ATP hydrolysis activity"/>
    <property type="evidence" value="ECO:0007669"/>
    <property type="project" value="TreeGrafter"/>
</dbReference>
<dbReference type="Gene3D" id="3.40.850.10">
    <property type="entry name" value="Kinesin motor domain"/>
    <property type="match status" value="1"/>
</dbReference>
<dbReference type="PANTHER" id="PTHR24115">
    <property type="entry name" value="KINESIN-RELATED"/>
    <property type="match status" value="1"/>
</dbReference>
<reference evidence="10 11" key="1">
    <citation type="submission" date="2019-06" db="EMBL/GenBank/DDBJ databases">
        <authorList>
            <person name="Palmer J.M."/>
        </authorList>
    </citation>
    <scope>NUCLEOTIDE SEQUENCE [LARGE SCALE GENOMIC DNA]</scope>
    <source>
        <strain evidence="10 11">TWF102</strain>
    </source>
</reference>
<dbReference type="GO" id="GO:0005524">
    <property type="term" value="F:ATP binding"/>
    <property type="evidence" value="ECO:0007669"/>
    <property type="project" value="UniProtKB-UniRule"/>
</dbReference>
<feature type="coiled-coil region" evidence="7">
    <location>
        <begin position="546"/>
        <end position="587"/>
    </location>
</feature>
<feature type="domain" description="Kinesin motor" evidence="9">
    <location>
        <begin position="79"/>
        <end position="494"/>
    </location>
</feature>
<feature type="region of interest" description="Disordered" evidence="8">
    <location>
        <begin position="670"/>
        <end position="690"/>
    </location>
</feature>
<evidence type="ECO:0000313" key="10">
    <source>
        <dbReference type="EMBL" id="KAF3080484.1"/>
    </source>
</evidence>